<protein>
    <submittedName>
        <fullName evidence="2">Uncharacterized protein</fullName>
    </submittedName>
</protein>
<dbReference type="PANTHER" id="PTHR23325:SF1">
    <property type="entry name" value="SERUM RESPONSE FACTOR-BINDING PROTEIN 1"/>
    <property type="match status" value="1"/>
</dbReference>
<feature type="region of interest" description="Disordered" evidence="1">
    <location>
        <begin position="220"/>
        <end position="239"/>
    </location>
</feature>
<accession>A0A162ZKM6</accession>
<gene>
    <name evidence="2" type="ORF">ST47_g8200</name>
</gene>
<keyword evidence="3" id="KW-1185">Reference proteome</keyword>
<name>A0A162ZKM6_DIDRA</name>
<dbReference type="Proteomes" id="UP000076837">
    <property type="component" value="Unassembled WGS sequence"/>
</dbReference>
<dbReference type="OrthoDB" id="3364872at2759"/>
<comment type="caution">
    <text evidence="2">The sequence shown here is derived from an EMBL/GenBank/DDBJ whole genome shotgun (WGS) entry which is preliminary data.</text>
</comment>
<feature type="compositionally biased region" description="Polar residues" evidence="1">
    <location>
        <begin position="333"/>
        <end position="351"/>
    </location>
</feature>
<reference evidence="2 3" key="1">
    <citation type="journal article" date="2016" name="Sci. Rep.">
        <title>Draft genome sequencing and secretome analysis of fungal phytopathogen Ascochyta rabiei provides insight into the necrotrophic effector repertoire.</title>
        <authorList>
            <person name="Verma S."/>
            <person name="Gazara R.K."/>
            <person name="Nizam S."/>
            <person name="Parween S."/>
            <person name="Chattopadhyay D."/>
            <person name="Verma P.K."/>
        </authorList>
    </citation>
    <scope>NUCLEOTIDE SEQUENCE [LARGE SCALE GENOMIC DNA]</scope>
    <source>
        <strain evidence="2 3">ArDII</strain>
    </source>
</reference>
<feature type="region of interest" description="Disordered" evidence="1">
    <location>
        <begin position="40"/>
        <end position="75"/>
    </location>
</feature>
<evidence type="ECO:0000256" key="1">
    <source>
        <dbReference type="SAM" id="MobiDB-lite"/>
    </source>
</evidence>
<feature type="region of interest" description="Disordered" evidence="1">
    <location>
        <begin position="379"/>
        <end position="486"/>
    </location>
</feature>
<evidence type="ECO:0000313" key="3">
    <source>
        <dbReference type="Proteomes" id="UP000076837"/>
    </source>
</evidence>
<dbReference type="InterPro" id="IPR037393">
    <property type="entry name" value="Bud22/SRFB1"/>
</dbReference>
<dbReference type="EMBL" id="JYNV01000273">
    <property type="protein sequence ID" value="KZM20660.1"/>
    <property type="molecule type" value="Genomic_DNA"/>
</dbReference>
<dbReference type="GO" id="GO:0030686">
    <property type="term" value="C:90S preribosome"/>
    <property type="evidence" value="ECO:0007669"/>
    <property type="project" value="TreeGrafter"/>
</dbReference>
<feature type="region of interest" description="Disordered" evidence="1">
    <location>
        <begin position="1"/>
        <end position="20"/>
    </location>
</feature>
<dbReference type="GO" id="GO:0030490">
    <property type="term" value="P:maturation of SSU-rRNA"/>
    <property type="evidence" value="ECO:0007669"/>
    <property type="project" value="TreeGrafter"/>
</dbReference>
<feature type="compositionally biased region" description="Polar residues" evidence="1">
    <location>
        <begin position="40"/>
        <end position="49"/>
    </location>
</feature>
<feature type="compositionally biased region" description="Acidic residues" evidence="1">
    <location>
        <begin position="297"/>
        <end position="310"/>
    </location>
</feature>
<dbReference type="Pfam" id="PF09073">
    <property type="entry name" value="BUD22"/>
    <property type="match status" value="1"/>
</dbReference>
<dbReference type="STRING" id="5454.A0A162ZKM6"/>
<feature type="compositionally biased region" description="Basic residues" evidence="1">
    <location>
        <begin position="392"/>
        <end position="402"/>
    </location>
</feature>
<evidence type="ECO:0000313" key="2">
    <source>
        <dbReference type="EMBL" id="KZM20660.1"/>
    </source>
</evidence>
<feature type="compositionally biased region" description="Basic residues" evidence="1">
    <location>
        <begin position="53"/>
        <end position="62"/>
    </location>
</feature>
<feature type="region of interest" description="Disordered" evidence="1">
    <location>
        <begin position="263"/>
        <end position="365"/>
    </location>
</feature>
<feature type="compositionally biased region" description="Basic and acidic residues" evidence="1">
    <location>
        <begin position="403"/>
        <end position="429"/>
    </location>
</feature>
<dbReference type="AlphaFoldDB" id="A0A162ZKM6"/>
<sequence length="520" mass="56452">MQERQVVSLERAAGTDQHPNFRQTAVVAERLSIAPSVSQKFPSFKTSPFQKPKPCKMAKRKRSEASPALSDTQTASDRLFKRQQKQILARLTAAQKSLVAALRLGAGFERQKHSRRKKTASQKRDTKALSRIDDEYRVLKALDLEKVAEQHVRRTIAKVKSLKDHEALPESVKEIEKGDNNAARLNVLARLYKVVAVKKEVDALIDDLKEIVGSEASAMKTEGVGKAQVREKEKKRKVGEKADVDMLDISDEDGVAAKLFSARIAAPSSGDESDGDLSDDERPPSIGDSDSEHDPDADLEVASDSSEAESFDGFSNSNSDIPANRSIAPPSDLSGSESAPESETSVSITTERNPKIPKIASKPTASEFLPALNHAAYFSGDESASSLDEKPRKNRRGQRARQKIAEAKYGKAAKHVEKNERKQGWDAKRGAVSNEAARGSNRKDRRAAEKGLKAKGGRGPIISGENAAPLGQKRTAAAPKKDDLGTLHPSWAAAKAAKESKKLKIDLGGVKGASKKITFD</sequence>
<dbReference type="InterPro" id="IPR015158">
    <property type="entry name" value="Bud22_dom"/>
</dbReference>
<dbReference type="PANTHER" id="PTHR23325">
    <property type="entry name" value="SERUM RESPONSE FACTOR-BINDING"/>
    <property type="match status" value="1"/>
</dbReference>
<organism evidence="2 3">
    <name type="scientific">Didymella rabiei</name>
    <name type="common">Chickpea ascochyta blight fungus</name>
    <name type="synonym">Mycosphaerella rabiei</name>
    <dbReference type="NCBI Taxonomy" id="5454"/>
    <lineage>
        <taxon>Eukaryota</taxon>
        <taxon>Fungi</taxon>
        <taxon>Dikarya</taxon>
        <taxon>Ascomycota</taxon>
        <taxon>Pezizomycotina</taxon>
        <taxon>Dothideomycetes</taxon>
        <taxon>Pleosporomycetidae</taxon>
        <taxon>Pleosporales</taxon>
        <taxon>Pleosporineae</taxon>
        <taxon>Didymellaceae</taxon>
        <taxon>Ascochyta</taxon>
    </lineage>
</organism>
<dbReference type="GO" id="GO:0005634">
    <property type="term" value="C:nucleus"/>
    <property type="evidence" value="ECO:0007669"/>
    <property type="project" value="TreeGrafter"/>
</dbReference>
<proteinExistence type="predicted"/>